<evidence type="ECO:0000313" key="2">
    <source>
        <dbReference type="EMBL" id="ESK65571.1"/>
    </source>
</evidence>
<feature type="region of interest" description="Disordered" evidence="1">
    <location>
        <begin position="1"/>
        <end position="31"/>
    </location>
</feature>
<dbReference type="GeneID" id="84817582"/>
<evidence type="ECO:0000313" key="3">
    <source>
        <dbReference type="Proteomes" id="UP000019050"/>
    </source>
</evidence>
<feature type="compositionally biased region" description="Polar residues" evidence="1">
    <location>
        <begin position="16"/>
        <end position="27"/>
    </location>
</feature>
<dbReference type="EMBL" id="ACIN03000007">
    <property type="protein sequence ID" value="ESK65571.1"/>
    <property type="molecule type" value="Genomic_DNA"/>
</dbReference>
<evidence type="ECO:0000256" key="1">
    <source>
        <dbReference type="SAM" id="MobiDB-lite"/>
    </source>
</evidence>
<accession>W1Q366</accession>
<comment type="caution">
    <text evidence="2">The sequence shown here is derived from an EMBL/GenBank/DDBJ whole genome shotgun (WGS) entry which is preliminary data.</text>
</comment>
<gene>
    <name evidence="2" type="ORF">GCWU000182_001045</name>
</gene>
<proteinExistence type="predicted"/>
<reference evidence="2" key="1">
    <citation type="submission" date="2013-06" db="EMBL/GenBank/DDBJ databases">
        <authorList>
            <person name="Weinstock G."/>
            <person name="Sodergren E."/>
            <person name="Clifton S."/>
            <person name="Fulton L."/>
            <person name="Fulton B."/>
            <person name="Courtney L."/>
            <person name="Fronick C."/>
            <person name="Harrison M."/>
            <person name="Strong C."/>
            <person name="Farmer C."/>
            <person name="Delahaunty K."/>
            <person name="Markovic C."/>
            <person name="Hall O."/>
            <person name="Minx P."/>
            <person name="Tomlinson C."/>
            <person name="Mitreva M."/>
            <person name="Nelson J."/>
            <person name="Hou S."/>
            <person name="Wollam A."/>
            <person name="Pepin K.H."/>
            <person name="Johnson M."/>
            <person name="Bhonagiri V."/>
            <person name="Nash W.E."/>
            <person name="Warren W."/>
            <person name="Chinwalla A."/>
            <person name="Mardis E.R."/>
            <person name="Wilson R.K."/>
        </authorList>
    </citation>
    <scope>NUCLEOTIDE SEQUENCE [LARGE SCALE GENOMIC DNA]</scope>
    <source>
        <strain evidence="2">ATCC 49176</strain>
    </source>
</reference>
<dbReference type="Proteomes" id="UP000019050">
    <property type="component" value="Unassembled WGS sequence"/>
</dbReference>
<protein>
    <submittedName>
        <fullName evidence="2">Toxin-antitoxin system, antitoxin component, ribbon-helix-helix domain protein</fullName>
    </submittedName>
</protein>
<organism evidence="2 3">
    <name type="scientific">Abiotrophia defectiva ATCC 49176</name>
    <dbReference type="NCBI Taxonomy" id="592010"/>
    <lineage>
        <taxon>Bacteria</taxon>
        <taxon>Bacillati</taxon>
        <taxon>Bacillota</taxon>
        <taxon>Bacilli</taxon>
        <taxon>Lactobacillales</taxon>
        <taxon>Aerococcaceae</taxon>
        <taxon>Abiotrophia</taxon>
    </lineage>
</organism>
<sequence>MSNKNHYHKDILAPNYSHSDQLNQQAPQDLRVQDKSLTAQAINKSRRIAHDPSEPSYSTIDSLREALDQ</sequence>
<dbReference type="AlphaFoldDB" id="W1Q366"/>
<dbReference type="STRING" id="592010.GCWU000182_001045"/>
<feature type="region of interest" description="Disordered" evidence="1">
    <location>
        <begin position="43"/>
        <end position="69"/>
    </location>
</feature>
<dbReference type="HOGENOM" id="CLU_2766332_0_0_9"/>
<keyword evidence="3" id="KW-1185">Reference proteome</keyword>
<name>W1Q366_ABIDE</name>
<dbReference type="RefSeq" id="WP_023391690.1">
    <property type="nucleotide sequence ID" value="NZ_KI535340.1"/>
</dbReference>